<name>A0AAV4Y0W8_CAEEX</name>
<evidence type="ECO:0000313" key="3">
    <source>
        <dbReference type="Proteomes" id="UP001054945"/>
    </source>
</evidence>
<protein>
    <submittedName>
        <fullName evidence="2">Uncharacterized protein</fullName>
    </submittedName>
</protein>
<dbReference type="Proteomes" id="UP001054945">
    <property type="component" value="Unassembled WGS sequence"/>
</dbReference>
<evidence type="ECO:0000256" key="1">
    <source>
        <dbReference type="SAM" id="MobiDB-lite"/>
    </source>
</evidence>
<keyword evidence="3" id="KW-1185">Reference proteome</keyword>
<feature type="region of interest" description="Disordered" evidence="1">
    <location>
        <begin position="1"/>
        <end position="39"/>
    </location>
</feature>
<comment type="caution">
    <text evidence="2">The sequence shown here is derived from an EMBL/GenBank/DDBJ whole genome shotgun (WGS) entry which is preliminary data.</text>
</comment>
<feature type="compositionally biased region" description="Basic and acidic residues" evidence="1">
    <location>
        <begin position="9"/>
        <end position="27"/>
    </location>
</feature>
<evidence type="ECO:0000313" key="2">
    <source>
        <dbReference type="EMBL" id="GIZ00454.1"/>
    </source>
</evidence>
<reference evidence="2 3" key="1">
    <citation type="submission" date="2021-06" db="EMBL/GenBank/DDBJ databases">
        <title>Caerostris extrusa draft genome.</title>
        <authorList>
            <person name="Kono N."/>
            <person name="Arakawa K."/>
        </authorList>
    </citation>
    <scope>NUCLEOTIDE SEQUENCE [LARGE SCALE GENOMIC DNA]</scope>
</reference>
<dbReference type="AlphaFoldDB" id="A0AAV4Y0W8"/>
<organism evidence="2 3">
    <name type="scientific">Caerostris extrusa</name>
    <name type="common">Bark spider</name>
    <name type="synonym">Caerostris bankana</name>
    <dbReference type="NCBI Taxonomy" id="172846"/>
    <lineage>
        <taxon>Eukaryota</taxon>
        <taxon>Metazoa</taxon>
        <taxon>Ecdysozoa</taxon>
        <taxon>Arthropoda</taxon>
        <taxon>Chelicerata</taxon>
        <taxon>Arachnida</taxon>
        <taxon>Araneae</taxon>
        <taxon>Araneomorphae</taxon>
        <taxon>Entelegynae</taxon>
        <taxon>Araneoidea</taxon>
        <taxon>Araneidae</taxon>
        <taxon>Caerostris</taxon>
    </lineage>
</organism>
<gene>
    <name evidence="2" type="ORF">CEXT_610041</name>
</gene>
<sequence length="166" mass="18753">MKKSVMKISTDEHEDTKENAGEGRDKVVNGAIRPTEFNRKTQVRPECLITTRIPKFDQDTQVQLEHPSPPRVPKYNQNSKSPGVRWPTKPSDSPPFLRCFRLVLHLIGLRHDTLGTVPPAPHRTVPCSGSAFSEMHEKNLIRCNRLVTRRAWPTSPSNNPPLGDCT</sequence>
<feature type="region of interest" description="Disordered" evidence="1">
    <location>
        <begin position="58"/>
        <end position="91"/>
    </location>
</feature>
<proteinExistence type="predicted"/>
<dbReference type="EMBL" id="BPLR01018543">
    <property type="protein sequence ID" value="GIZ00454.1"/>
    <property type="molecule type" value="Genomic_DNA"/>
</dbReference>
<accession>A0AAV4Y0W8</accession>